<dbReference type="InterPro" id="IPR032466">
    <property type="entry name" value="Metal_Hydrolase"/>
</dbReference>
<evidence type="ECO:0000256" key="4">
    <source>
        <dbReference type="ARBA" id="ARBA00013883"/>
    </source>
</evidence>
<organism evidence="16 17">
    <name type="scientific">Crepidotus variabilis</name>
    <dbReference type="NCBI Taxonomy" id="179855"/>
    <lineage>
        <taxon>Eukaryota</taxon>
        <taxon>Fungi</taxon>
        <taxon>Dikarya</taxon>
        <taxon>Basidiomycota</taxon>
        <taxon>Agaricomycotina</taxon>
        <taxon>Agaricomycetes</taxon>
        <taxon>Agaricomycetidae</taxon>
        <taxon>Agaricales</taxon>
        <taxon>Agaricineae</taxon>
        <taxon>Crepidotaceae</taxon>
        <taxon>Crepidotus</taxon>
    </lineage>
</organism>
<dbReference type="SUPFAM" id="SSF51278">
    <property type="entry name" value="Urease, beta-subunit"/>
    <property type="match status" value="1"/>
</dbReference>
<feature type="binding site" evidence="12">
    <location>
        <position position="421"/>
    </location>
    <ligand>
        <name>Ni(2+)</name>
        <dbReference type="ChEBI" id="CHEBI:49786"/>
        <label>1</label>
    </ligand>
</feature>
<dbReference type="InterPro" id="IPR029754">
    <property type="entry name" value="Urease_Ni-bd"/>
</dbReference>
<keyword evidence="6 12" id="KW-0479">Metal-binding</keyword>
<dbReference type="Gene3D" id="2.10.150.10">
    <property type="entry name" value="Urease, beta subunit"/>
    <property type="match status" value="1"/>
</dbReference>
<dbReference type="PROSITE" id="PS00145">
    <property type="entry name" value="UREASE_2"/>
    <property type="match status" value="1"/>
</dbReference>
<dbReference type="Gene3D" id="3.20.20.140">
    <property type="entry name" value="Metal-dependent hydrolases"/>
    <property type="match status" value="1"/>
</dbReference>
<feature type="binding site" description="via carbamate group" evidence="12">
    <location>
        <position position="513"/>
    </location>
    <ligand>
        <name>Ni(2+)</name>
        <dbReference type="ChEBI" id="CHEBI:49786"/>
        <label>1</label>
    </ligand>
</feature>
<dbReference type="GO" id="GO:0016151">
    <property type="term" value="F:nickel cation binding"/>
    <property type="evidence" value="ECO:0007669"/>
    <property type="project" value="InterPro"/>
</dbReference>
<name>A0A9P6EMP1_9AGAR</name>
<dbReference type="NCBIfam" id="TIGR01792">
    <property type="entry name" value="urease_alph"/>
    <property type="match status" value="1"/>
</dbReference>
<dbReference type="FunFam" id="3.30.280.10:FF:000001">
    <property type="entry name" value="Urease subunit alpha"/>
    <property type="match status" value="1"/>
</dbReference>
<comment type="pathway">
    <text evidence="1">Nitrogen metabolism; urea degradation; CO(2) and NH(3) from urea (urease route): step 1/1.</text>
</comment>
<evidence type="ECO:0000313" key="16">
    <source>
        <dbReference type="EMBL" id="KAF9532631.1"/>
    </source>
</evidence>
<feature type="binding site" evidence="12">
    <location>
        <position position="423"/>
    </location>
    <ligand>
        <name>Ni(2+)</name>
        <dbReference type="ChEBI" id="CHEBI:49786"/>
        <label>1</label>
    </ligand>
</feature>
<dbReference type="InterPro" id="IPR017951">
    <property type="entry name" value="Urease_asu_c"/>
</dbReference>
<sequence>MYTLPREHEKLLLHQTGFLAQKRLARGLRLNQTETVALIASQLQEHIRDGQHSVAELMQHGKTILGRRHVLPSVPGLVHEIQVEGTFPDGVFLVTVHDPICTEDGDLEAALYGSFLPIPSQSAFPVIEEAEYASNKQPGAIILKKDANEGRIIINKGRDRVKVKVTNNGDRPIQIGSHYHFIETNPALSFDRGLSYGKRLDIPAGTAVRFEPGDSKTVSLVAIAGHQLISGGNGLASGVFEITRTDHIVQTLLQKGFGHTPQPDALFLPANPDEGTEMERETYVSMYGPTKGDRIRLGDTSLWIEIEHDETENLGAYGEESKFGGGKTIREGMSQANGRSGRVDAEGNGVLDLVITNVVVIDWKGIYKTDIGVKNGLIHGIGKSGNPDIQPSIHPSLILGSSTDVISGEGLIVTAGAIDAHVHYICPQQVEEALCSGTTSMIGGGTGPSEGTNATTCTPSTWALKGMFESMEGWAMNFGVTGKGNDAGLVGDDGKKRADAMDEIVEAGACGLKLHEDWGSTPEAIRTCLEIGDKYDVQVNIHTDTLNESGFVESTIAAFEGRTIHTYHTEGAGGGHAPDIIVVCGLQNVLPSSTNPTRPYTNNTLDEHLDMLMVCHHLDRSIPEDLAFAESRIRAETVAAEDVLHDIGAISMISSDSQAMGRVGEVVSRTWRTASKMRDMRGPLKELGDEEGKDNGRVKRYIAKYTINPALTHGISHIVGHISVGTLADLVLWSPSHFGSKPRMIIKGGSIAYAIMGDANASIPSVQPSYIRPMWSAHPASSARAAPSNSVFFVSQASLENGIYNAYGLRKKGIAVKGCRKVNKGDMKWNEKTPKMEVDPESYEVKADGVRMDVEPATTVPLAREYNLF</sequence>
<keyword evidence="7 14" id="KW-0378">Hydrolase</keyword>
<dbReference type="Pfam" id="PF01979">
    <property type="entry name" value="Amidohydro_1"/>
    <property type="match status" value="1"/>
</dbReference>
<accession>A0A9P6EMP1</accession>
<dbReference type="CDD" id="cd00375">
    <property type="entry name" value="Urease_alpha"/>
    <property type="match status" value="1"/>
</dbReference>
<dbReference type="SUPFAM" id="SSF51338">
    <property type="entry name" value="Composite domain of metallo-dependent hydrolases"/>
    <property type="match status" value="1"/>
</dbReference>
<dbReference type="AlphaFoldDB" id="A0A9P6EMP1"/>
<dbReference type="HAMAP" id="MF_01953">
    <property type="entry name" value="Urease_alpha"/>
    <property type="match status" value="1"/>
</dbReference>
<dbReference type="PRINTS" id="PR01752">
    <property type="entry name" value="UREASE"/>
</dbReference>
<evidence type="ECO:0000256" key="2">
    <source>
        <dbReference type="ARBA" id="ARBA00011643"/>
    </source>
</evidence>
<dbReference type="InterPro" id="IPR011059">
    <property type="entry name" value="Metal-dep_hydrolase_composite"/>
</dbReference>
<feature type="binding site" description="via carbamate group" evidence="12">
    <location>
        <position position="513"/>
    </location>
    <ligand>
        <name>Ni(2+)</name>
        <dbReference type="ChEBI" id="CHEBI:49786"/>
        <label>2</label>
    </ligand>
</feature>
<dbReference type="InterPro" id="IPR008221">
    <property type="entry name" value="Urease"/>
</dbReference>
<dbReference type="Gene3D" id="3.30.280.10">
    <property type="entry name" value="Urease, gamma-like subunit"/>
    <property type="match status" value="1"/>
</dbReference>
<dbReference type="OrthoDB" id="1708534at2759"/>
<gene>
    <name evidence="16" type="ORF">CPB83DRAFT_903633</name>
</gene>
<dbReference type="NCBIfam" id="TIGR00193">
    <property type="entry name" value="urease_gam"/>
    <property type="match status" value="1"/>
</dbReference>
<dbReference type="SUPFAM" id="SSF54111">
    <property type="entry name" value="Urease, gamma-subunit"/>
    <property type="match status" value="1"/>
</dbReference>
<evidence type="ECO:0000313" key="17">
    <source>
        <dbReference type="Proteomes" id="UP000807306"/>
    </source>
</evidence>
<dbReference type="Pfam" id="PF00547">
    <property type="entry name" value="Urease_gamma"/>
    <property type="match status" value="1"/>
</dbReference>
<feature type="binding site" evidence="12">
    <location>
        <position position="656"/>
    </location>
    <ligand>
        <name>Ni(2+)</name>
        <dbReference type="ChEBI" id="CHEBI:49786"/>
        <label>1</label>
    </ligand>
</feature>
<keyword evidence="5 12" id="KW-0533">Nickel</keyword>
<evidence type="ECO:0000256" key="9">
    <source>
        <dbReference type="ARBA" id="ARBA00030395"/>
    </source>
</evidence>
<dbReference type="SUPFAM" id="SSF51556">
    <property type="entry name" value="Metallo-dependent hydrolases"/>
    <property type="match status" value="1"/>
</dbReference>
<comment type="caution">
    <text evidence="16">The sequence shown here is derived from an EMBL/GenBank/DDBJ whole genome shotgun (WGS) entry which is preliminary data.</text>
</comment>
<evidence type="ECO:0000256" key="3">
    <source>
        <dbReference type="ARBA" id="ARBA00012934"/>
    </source>
</evidence>
<dbReference type="InterPro" id="IPR002026">
    <property type="entry name" value="Urease_gamma/gamma-beta_su"/>
</dbReference>
<dbReference type="NCBIfam" id="TIGR00192">
    <property type="entry name" value="urease_beta"/>
    <property type="match status" value="1"/>
</dbReference>
<dbReference type="HAMAP" id="MF_01954">
    <property type="entry name" value="Urease_beta"/>
    <property type="match status" value="1"/>
</dbReference>
<dbReference type="EC" id="3.5.1.5" evidence="3"/>
<dbReference type="Pfam" id="PF00449">
    <property type="entry name" value="Urease_alpha"/>
    <property type="match status" value="1"/>
</dbReference>
<dbReference type="NCBIfam" id="NF009686">
    <property type="entry name" value="PRK13207.1"/>
    <property type="match status" value="1"/>
</dbReference>
<feature type="binding site" evidence="14">
    <location>
        <position position="515"/>
    </location>
    <ligand>
        <name>substrate</name>
    </ligand>
</feature>
<evidence type="ECO:0000256" key="14">
    <source>
        <dbReference type="PROSITE-ProRule" id="PRU00700"/>
    </source>
</evidence>
<dbReference type="PIRSF" id="PIRSF001222">
    <property type="entry name" value="Urease"/>
    <property type="match status" value="1"/>
</dbReference>
<dbReference type="InterPro" id="IPR006680">
    <property type="entry name" value="Amidohydro-rel"/>
</dbReference>
<keyword evidence="8" id="KW-0843">Virulence</keyword>
<dbReference type="Pfam" id="PF00699">
    <property type="entry name" value="Urease_beta"/>
    <property type="match status" value="1"/>
</dbReference>
<dbReference type="Gene3D" id="2.30.40.10">
    <property type="entry name" value="Urease, subunit C, domain 1"/>
    <property type="match status" value="1"/>
</dbReference>
<feature type="active site" description="Proton donor" evidence="13 14">
    <location>
        <position position="616"/>
    </location>
</feature>
<dbReference type="GO" id="GO:0009039">
    <property type="term" value="F:urease activity"/>
    <property type="evidence" value="ECO:0007669"/>
    <property type="project" value="UniProtKB-EC"/>
</dbReference>
<evidence type="ECO:0000256" key="10">
    <source>
        <dbReference type="ARBA" id="ARBA00056221"/>
    </source>
</evidence>
<feature type="binding site" evidence="12">
    <location>
        <position position="542"/>
    </location>
    <ligand>
        <name>Ni(2+)</name>
        <dbReference type="ChEBI" id="CHEBI:49786"/>
        <label>2</label>
    </ligand>
</feature>
<feature type="modified residue" description="N6-carboxylysine" evidence="11">
    <location>
        <position position="513"/>
    </location>
</feature>
<dbReference type="GO" id="GO:0043419">
    <property type="term" value="P:urea catabolic process"/>
    <property type="evidence" value="ECO:0007669"/>
    <property type="project" value="InterPro"/>
</dbReference>
<comment type="PTM">
    <text evidence="11">Carbamylation allows a single lysine to coordinate two nickel ions.</text>
</comment>
<dbReference type="Proteomes" id="UP000807306">
    <property type="component" value="Unassembled WGS sequence"/>
</dbReference>
<evidence type="ECO:0000256" key="12">
    <source>
        <dbReference type="PIRSR" id="PIRSR001222-51"/>
    </source>
</evidence>
<dbReference type="CDD" id="cd00407">
    <property type="entry name" value="Urease_beta"/>
    <property type="match status" value="1"/>
</dbReference>
<dbReference type="PROSITE" id="PS51368">
    <property type="entry name" value="UREASE_3"/>
    <property type="match status" value="1"/>
</dbReference>
<dbReference type="GO" id="GO:0035550">
    <property type="term" value="C:urease complex"/>
    <property type="evidence" value="ECO:0007669"/>
    <property type="project" value="InterPro"/>
</dbReference>
<comment type="subunit">
    <text evidence="2">Homohexamer.</text>
</comment>
<dbReference type="InterPro" id="IPR011612">
    <property type="entry name" value="Urease_alpha_N_dom"/>
</dbReference>
<reference evidence="16" key="1">
    <citation type="submission" date="2020-11" db="EMBL/GenBank/DDBJ databases">
        <authorList>
            <consortium name="DOE Joint Genome Institute"/>
            <person name="Ahrendt S."/>
            <person name="Riley R."/>
            <person name="Andreopoulos W."/>
            <person name="Labutti K."/>
            <person name="Pangilinan J."/>
            <person name="Ruiz-Duenas F.J."/>
            <person name="Barrasa J.M."/>
            <person name="Sanchez-Garcia M."/>
            <person name="Camarero S."/>
            <person name="Miyauchi S."/>
            <person name="Serrano A."/>
            <person name="Linde D."/>
            <person name="Babiker R."/>
            <person name="Drula E."/>
            <person name="Ayuso-Fernandez I."/>
            <person name="Pacheco R."/>
            <person name="Padilla G."/>
            <person name="Ferreira P."/>
            <person name="Barriuso J."/>
            <person name="Kellner H."/>
            <person name="Castanera R."/>
            <person name="Alfaro M."/>
            <person name="Ramirez L."/>
            <person name="Pisabarro A.G."/>
            <person name="Kuo A."/>
            <person name="Tritt A."/>
            <person name="Lipzen A."/>
            <person name="He G."/>
            <person name="Yan M."/>
            <person name="Ng V."/>
            <person name="Cullen D."/>
            <person name="Martin F."/>
            <person name="Rosso M.-N."/>
            <person name="Henrissat B."/>
            <person name="Hibbett D."/>
            <person name="Martinez A.T."/>
            <person name="Grigoriev I.V."/>
        </authorList>
    </citation>
    <scope>NUCLEOTIDE SEQUENCE</scope>
    <source>
        <strain evidence="16">CBS 506.95</strain>
    </source>
</reference>
<evidence type="ECO:0000256" key="11">
    <source>
        <dbReference type="PIRSR" id="PIRSR001222-50"/>
    </source>
</evidence>
<dbReference type="PANTHER" id="PTHR33569:SF1">
    <property type="entry name" value="UREASE"/>
    <property type="match status" value="1"/>
</dbReference>
<dbReference type="InterPro" id="IPR005848">
    <property type="entry name" value="Urease_asu"/>
</dbReference>
<dbReference type="InterPro" id="IPR036461">
    <property type="entry name" value="Urease_betasu_sf"/>
</dbReference>
<dbReference type="InterPro" id="IPR017950">
    <property type="entry name" value="Urease_AS"/>
</dbReference>
<protein>
    <recommendedName>
        <fullName evidence="4">Urease</fullName>
        <ecNumber evidence="3">3.5.1.5</ecNumber>
    </recommendedName>
    <alternativeName>
        <fullName evidence="9">Urea amidohydrolase</fullName>
    </alternativeName>
</protein>
<evidence type="ECO:0000256" key="8">
    <source>
        <dbReference type="ARBA" id="ARBA00023026"/>
    </source>
</evidence>
<dbReference type="PROSITE" id="PS01120">
    <property type="entry name" value="UREASE_1"/>
    <property type="match status" value="1"/>
</dbReference>
<evidence type="ECO:0000256" key="1">
    <source>
        <dbReference type="ARBA" id="ARBA00004897"/>
    </source>
</evidence>
<comment type="cofactor">
    <cofactor evidence="12">
        <name>Ni cation</name>
        <dbReference type="ChEBI" id="CHEBI:25516"/>
    </cofactor>
    <text evidence="12">Binds 2 nickel ions per subunit.</text>
</comment>
<dbReference type="CDD" id="cd00390">
    <property type="entry name" value="Urease_gamma"/>
    <property type="match status" value="1"/>
</dbReference>
<feature type="binding site" evidence="12">
    <location>
        <position position="568"/>
    </location>
    <ligand>
        <name>Ni(2+)</name>
        <dbReference type="ChEBI" id="CHEBI:49786"/>
        <label>2</label>
    </ligand>
</feature>
<keyword evidence="17" id="KW-1185">Reference proteome</keyword>
<dbReference type="InterPro" id="IPR036463">
    <property type="entry name" value="Urease_gamma_sf"/>
</dbReference>
<evidence type="ECO:0000256" key="13">
    <source>
        <dbReference type="PIRSR" id="PIRSR611612-52"/>
    </source>
</evidence>
<dbReference type="InterPro" id="IPR050069">
    <property type="entry name" value="Urease_subunit"/>
</dbReference>
<evidence type="ECO:0000256" key="5">
    <source>
        <dbReference type="ARBA" id="ARBA00022596"/>
    </source>
</evidence>
<evidence type="ECO:0000256" key="7">
    <source>
        <dbReference type="ARBA" id="ARBA00022801"/>
    </source>
</evidence>
<dbReference type="NCBIfam" id="NF009671">
    <property type="entry name" value="PRK13192.1"/>
    <property type="match status" value="1"/>
</dbReference>
<dbReference type="InterPro" id="IPR002019">
    <property type="entry name" value="Urease_beta-like"/>
</dbReference>
<dbReference type="PANTHER" id="PTHR33569">
    <property type="entry name" value="UREASE"/>
    <property type="match status" value="1"/>
</dbReference>
<feature type="domain" description="Urease" evidence="15">
    <location>
        <begin position="416"/>
        <end position="869"/>
    </location>
</feature>
<comment type="function">
    <text evidence="10">Plays a nutritional role via nitrogen acquisition in the environment. Contributes to the central nervous system invasion by enhancing yeast sequestration within microcapillary beds (such as within the brain) during hematogenous spread, thereby facilitating blood-to-brain invasion by C.neoformans. Affects fitness within the mammalian phagosome, promoting non-lytic exocytosis while delaying intracellular replication and thus reducing phagolysosomal membrane damage, events that could facilitate cryptococcal dissemination when transported inside macrophages. Urease activity is also associated with the regulation of key intracellular metabolic pathways, including melanin biosynthesis, polyamine biosynthesis, as well as intracellular levels of proline and reactive oxygen species.</text>
</comment>
<proteinExistence type="inferred from homology"/>
<evidence type="ECO:0000256" key="6">
    <source>
        <dbReference type="ARBA" id="ARBA00022723"/>
    </source>
</evidence>
<dbReference type="EMBL" id="MU157831">
    <property type="protein sequence ID" value="KAF9532631.1"/>
    <property type="molecule type" value="Genomic_DNA"/>
</dbReference>
<evidence type="ECO:0000259" key="15">
    <source>
        <dbReference type="PROSITE" id="PS51368"/>
    </source>
</evidence>